<dbReference type="PROSITE" id="PS50011">
    <property type="entry name" value="PROTEIN_KINASE_DOM"/>
    <property type="match status" value="1"/>
</dbReference>
<evidence type="ECO:0000313" key="2">
    <source>
        <dbReference type="EMBL" id="EFE35182.1"/>
    </source>
</evidence>
<name>D4APH1_ARTBC</name>
<dbReference type="eggNOG" id="KOG0192">
    <property type="taxonomic scope" value="Eukaryota"/>
</dbReference>
<dbReference type="InterPro" id="IPR008271">
    <property type="entry name" value="Ser/Thr_kinase_AS"/>
</dbReference>
<feature type="domain" description="Protein kinase" evidence="1">
    <location>
        <begin position="110"/>
        <end position="349"/>
    </location>
</feature>
<dbReference type="SUPFAM" id="SSF56112">
    <property type="entry name" value="Protein kinase-like (PK-like)"/>
    <property type="match status" value="1"/>
</dbReference>
<protein>
    <recommendedName>
        <fullName evidence="1">Protein kinase domain-containing protein</fullName>
    </recommendedName>
</protein>
<dbReference type="STRING" id="663331.D4APH1"/>
<dbReference type="Proteomes" id="UP000008866">
    <property type="component" value="Unassembled WGS sequence"/>
</dbReference>
<sequence length="349" mass="39048">MAVAWMRLKDRRNQAGSFFSAAGTGSQTEDSAAFVVVDTQELGCCLFASPFTSYHSVKSLVNLGREIGICCLTYPYIFTLCFYRVLTIWLIYQENQSESNNNDIIEIVRDAKGEFICGGLTGIVELLDNGTVIKSPFPGPMMEDHVQDIAKEAVIYRRIGPHERLVRLVSHSSDGIILEYMPNGDLKRYLQSHESSSVPTSLKLTWAYQVSEAVQLLHNNNILHCDIKPRNLLLDNELNIKIIDFSGSSLDGSKPTSGEGTRFYLPRDWREPPTIATDLFALGSTLYEIFQGNSPFEDIPSDEVTTRYEAQQFPSVTDIPCGEIIEKCWRSEINSAQEVQTAIGNLVNI</sequence>
<dbReference type="RefSeq" id="XP_003015827.1">
    <property type="nucleotide sequence ID" value="XM_003015781.1"/>
</dbReference>
<dbReference type="KEGG" id="abe:ARB_06139"/>
<dbReference type="Gene3D" id="1.10.510.10">
    <property type="entry name" value="Transferase(Phosphotransferase) domain 1"/>
    <property type="match status" value="1"/>
</dbReference>
<proteinExistence type="predicted"/>
<dbReference type="InterPro" id="IPR011009">
    <property type="entry name" value="Kinase-like_dom_sf"/>
</dbReference>
<dbReference type="PROSITE" id="PS00108">
    <property type="entry name" value="PROTEIN_KINASE_ST"/>
    <property type="match status" value="1"/>
</dbReference>
<dbReference type="GO" id="GO:0005524">
    <property type="term" value="F:ATP binding"/>
    <property type="evidence" value="ECO:0007669"/>
    <property type="project" value="InterPro"/>
</dbReference>
<dbReference type="Pfam" id="PF00069">
    <property type="entry name" value="Pkinase"/>
    <property type="match status" value="1"/>
</dbReference>
<dbReference type="PANTHER" id="PTHR44329">
    <property type="entry name" value="SERINE/THREONINE-PROTEIN KINASE TNNI3K-RELATED"/>
    <property type="match status" value="1"/>
</dbReference>
<organism evidence="2 3">
    <name type="scientific">Arthroderma benhamiae (strain ATCC MYA-4681 / CBS 112371)</name>
    <name type="common">Trichophyton mentagrophytes</name>
    <dbReference type="NCBI Taxonomy" id="663331"/>
    <lineage>
        <taxon>Eukaryota</taxon>
        <taxon>Fungi</taxon>
        <taxon>Dikarya</taxon>
        <taxon>Ascomycota</taxon>
        <taxon>Pezizomycotina</taxon>
        <taxon>Eurotiomycetes</taxon>
        <taxon>Eurotiomycetidae</taxon>
        <taxon>Onygenales</taxon>
        <taxon>Arthrodermataceae</taxon>
        <taxon>Trichophyton</taxon>
    </lineage>
</organism>
<dbReference type="OMA" id="FYLPRHW"/>
<accession>D4APH1</accession>
<dbReference type="HOGENOM" id="CLU_000288_31_2_1"/>
<comment type="caution">
    <text evidence="2">The sequence shown here is derived from an EMBL/GenBank/DDBJ whole genome shotgun (WGS) entry which is preliminary data.</text>
</comment>
<dbReference type="AlphaFoldDB" id="D4APH1"/>
<dbReference type="InterPro" id="IPR000719">
    <property type="entry name" value="Prot_kinase_dom"/>
</dbReference>
<dbReference type="InterPro" id="IPR051681">
    <property type="entry name" value="Ser/Thr_Kinases-Pseudokinases"/>
</dbReference>
<dbReference type="EMBL" id="ABSU01000004">
    <property type="protein sequence ID" value="EFE35182.1"/>
    <property type="molecule type" value="Genomic_DNA"/>
</dbReference>
<dbReference type="SMART" id="SM00220">
    <property type="entry name" value="S_TKc"/>
    <property type="match status" value="1"/>
</dbReference>
<gene>
    <name evidence="2" type="ORF">ARB_06139</name>
</gene>
<evidence type="ECO:0000313" key="3">
    <source>
        <dbReference type="Proteomes" id="UP000008866"/>
    </source>
</evidence>
<reference evidence="3" key="1">
    <citation type="journal article" date="2011" name="Genome Biol.">
        <title>Comparative and functional genomics provide insights into the pathogenicity of dermatophytic fungi.</title>
        <authorList>
            <person name="Burmester A."/>
            <person name="Shelest E."/>
            <person name="Gloeckner G."/>
            <person name="Heddergott C."/>
            <person name="Schindler S."/>
            <person name="Staib P."/>
            <person name="Heidel A."/>
            <person name="Felder M."/>
            <person name="Petzold A."/>
            <person name="Szafranski K."/>
            <person name="Feuermann M."/>
            <person name="Pedruzzi I."/>
            <person name="Priebe S."/>
            <person name="Groth M."/>
            <person name="Winkler R."/>
            <person name="Li W."/>
            <person name="Kniemeyer O."/>
            <person name="Schroeckh V."/>
            <person name="Hertweck C."/>
            <person name="Hube B."/>
            <person name="White T.C."/>
            <person name="Platzer M."/>
            <person name="Guthke R."/>
            <person name="Heitman J."/>
            <person name="Woestemeyer J."/>
            <person name="Zipfel P.F."/>
            <person name="Monod M."/>
            <person name="Brakhage A.A."/>
        </authorList>
    </citation>
    <scope>NUCLEOTIDE SEQUENCE [LARGE SCALE GENOMIC DNA]</scope>
    <source>
        <strain evidence="3">ATCC MYA-4681 / CBS 112371</strain>
    </source>
</reference>
<dbReference type="GO" id="GO:0004674">
    <property type="term" value="F:protein serine/threonine kinase activity"/>
    <property type="evidence" value="ECO:0007669"/>
    <property type="project" value="TreeGrafter"/>
</dbReference>
<evidence type="ECO:0000259" key="1">
    <source>
        <dbReference type="PROSITE" id="PS50011"/>
    </source>
</evidence>
<keyword evidence="3" id="KW-1185">Reference proteome</keyword>
<dbReference type="GeneID" id="9526109"/>